<dbReference type="Proteomes" id="UP000054558">
    <property type="component" value="Unassembled WGS sequence"/>
</dbReference>
<dbReference type="Pfam" id="PF02517">
    <property type="entry name" value="Rce1-like"/>
    <property type="match status" value="1"/>
</dbReference>
<feature type="domain" description="CAAX prenyl protease 2/Lysostaphin resistance protein A-like" evidence="1">
    <location>
        <begin position="267"/>
        <end position="364"/>
    </location>
</feature>
<dbReference type="GO" id="GO:0080120">
    <property type="term" value="P:CAAX-box protein maturation"/>
    <property type="evidence" value="ECO:0007669"/>
    <property type="project" value="UniProtKB-ARBA"/>
</dbReference>
<evidence type="ECO:0000259" key="1">
    <source>
        <dbReference type="Pfam" id="PF02517"/>
    </source>
</evidence>
<evidence type="ECO:0000313" key="3">
    <source>
        <dbReference type="Proteomes" id="UP000054558"/>
    </source>
</evidence>
<proteinExistence type="predicted"/>
<gene>
    <name evidence="2" type="ORF">KFL_001200130</name>
</gene>
<dbReference type="EMBL" id="DF237069">
    <property type="protein sequence ID" value="GAQ82689.1"/>
    <property type="molecule type" value="Genomic_DNA"/>
</dbReference>
<accession>A0A1Y1HZT3</accession>
<sequence length="396" mass="43323">MMAVLHRMMANSSNGGGSEKSFEADIETNVKPVSELGTGAVDTEESEQTGQPIAALRSQETPDNVNEGAVRFLRAPVWRAVGKALLIPVALLERTLNGEWLRKEWRVPWGVHATFAVFFGSQFAAAVMGQLSENLLCRILGSEIAGSELQRFVSRTAAYLTVALILEVFLSNQKKKLEENPFEMGRTSRWGQLKWVALWLAFRILWGGIASRGLVLSGMCEPPSAFPIERMPLTLEHDMRLGIGGEVVGGLSAETVAGIARFAGPLNSLLDVAVAPWFEEAFFRGFLQTSLASAIHPLGAIITTAFYQGLVFTGRLHQCSVRPTVLHPLSLLWRWGAESALAAVAYGFVYQRTRSLVPVVLLHQLEIVSKMLIVLQERALIGTFLKVALRKSAAGQ</sequence>
<reference evidence="2 3" key="1">
    <citation type="journal article" date="2014" name="Nat. Commun.">
        <title>Klebsormidium flaccidum genome reveals primary factors for plant terrestrial adaptation.</title>
        <authorList>
            <person name="Hori K."/>
            <person name="Maruyama F."/>
            <person name="Fujisawa T."/>
            <person name="Togashi T."/>
            <person name="Yamamoto N."/>
            <person name="Seo M."/>
            <person name="Sato S."/>
            <person name="Yamada T."/>
            <person name="Mori H."/>
            <person name="Tajima N."/>
            <person name="Moriyama T."/>
            <person name="Ikeuchi M."/>
            <person name="Watanabe M."/>
            <person name="Wada H."/>
            <person name="Kobayashi K."/>
            <person name="Saito M."/>
            <person name="Masuda T."/>
            <person name="Sasaki-Sekimoto Y."/>
            <person name="Mashiguchi K."/>
            <person name="Awai K."/>
            <person name="Shimojima M."/>
            <person name="Masuda S."/>
            <person name="Iwai M."/>
            <person name="Nobusawa T."/>
            <person name="Narise T."/>
            <person name="Kondo S."/>
            <person name="Saito H."/>
            <person name="Sato R."/>
            <person name="Murakawa M."/>
            <person name="Ihara Y."/>
            <person name="Oshima-Yamada Y."/>
            <person name="Ohtaka K."/>
            <person name="Satoh M."/>
            <person name="Sonobe K."/>
            <person name="Ishii M."/>
            <person name="Ohtani R."/>
            <person name="Kanamori-Sato M."/>
            <person name="Honoki R."/>
            <person name="Miyazaki D."/>
            <person name="Mochizuki H."/>
            <person name="Umetsu J."/>
            <person name="Higashi K."/>
            <person name="Shibata D."/>
            <person name="Kamiya Y."/>
            <person name="Sato N."/>
            <person name="Nakamura Y."/>
            <person name="Tabata S."/>
            <person name="Ida S."/>
            <person name="Kurokawa K."/>
            <person name="Ohta H."/>
        </authorList>
    </citation>
    <scope>NUCLEOTIDE SEQUENCE [LARGE SCALE GENOMIC DNA]</scope>
    <source>
        <strain evidence="2 3">NIES-2285</strain>
    </source>
</reference>
<organism evidence="2 3">
    <name type="scientific">Klebsormidium nitens</name>
    <name type="common">Green alga</name>
    <name type="synonym">Ulothrix nitens</name>
    <dbReference type="NCBI Taxonomy" id="105231"/>
    <lineage>
        <taxon>Eukaryota</taxon>
        <taxon>Viridiplantae</taxon>
        <taxon>Streptophyta</taxon>
        <taxon>Klebsormidiophyceae</taxon>
        <taxon>Klebsormidiales</taxon>
        <taxon>Klebsormidiaceae</taxon>
        <taxon>Klebsormidium</taxon>
    </lineage>
</organism>
<dbReference type="GO" id="GO:0004175">
    <property type="term" value="F:endopeptidase activity"/>
    <property type="evidence" value="ECO:0007669"/>
    <property type="project" value="UniProtKB-ARBA"/>
</dbReference>
<name>A0A1Y1HZT3_KLENI</name>
<dbReference type="InterPro" id="IPR003675">
    <property type="entry name" value="Rce1/LyrA-like_dom"/>
</dbReference>
<protein>
    <recommendedName>
        <fullName evidence="1">CAAX prenyl protease 2/Lysostaphin resistance protein A-like domain-containing protein</fullName>
    </recommendedName>
</protein>
<keyword evidence="3" id="KW-1185">Reference proteome</keyword>
<evidence type="ECO:0000313" key="2">
    <source>
        <dbReference type="EMBL" id="GAQ82689.1"/>
    </source>
</evidence>
<dbReference type="AlphaFoldDB" id="A0A1Y1HZT3"/>